<sequence length="893" mass="100618">MFSFKYTTVIHIFTVHLSNVSLKIQLQLPIEYHTQRLRAVQDFEPENGYDRLGCVVNDRFLLIYEDPNSDWILATSLKSRHSGYLPKSCVEKEYPEIIERLDFFHPDPTPHPKELLKKAGPFSYLLRPCDSRPGLYTLLLYDGVRVRKCRLELIVQSELIPQDDVTPTKKTNHDSNFDHRNSELLDEHTNEFNNESLSCSSNNEDDKSDEFHRKSNKIFLTNKNLEDNHSTNEFINFNRNFQSPLYRTTTKILYSGTTFPNVEAVITAIESHHWDLYHTEELNTLNISDDGCNCPINDEVNVNATNDISSVDSSNINTTVQHVFKPLYRKRKPQVHPPSSTIYMDMCYARQPPTSHQSVTEIHGELSIFAIDFDIVQYNATTNSGGSTIADHDKQVSASNSSSASLPLSSTSPLHYSICDTQERSNGQVSIIYKELHVIPFQYYEGFRQTIRNYMNSEFIPLCIHVWKSFAHNMNQMNFVTSLLLTTIELNCHLELIVNLLRIEVNNDKPSASFRGSSLGAQILDIYSTTVCSAWRSQCFRRVCEKALEGPPSIKSNSTTSSNPSLNVSQINSASNIKSTFNQRPSVDKSSHHCTNSTNSHYALTTRPYSLSTGATGSVKFDQISSTTPNQVFLRGLCPVLYSLSSLGKTICSESLNGSIHGILSGFPNDVFHSSYTNSTTNSSYHSWSSFPQLNSGANSPTVPSHASEAFALIAKTLLALVGLNETPKTQADGFLSLEQFMSLRTRLLNEFRIPITSPLSTNEIKQLEQLYETDARKASCKSLSRELAQLAYYLLEAYHPKHQSTTICRTNNNSINHLNDTTTTTINNSSSSNNNNDISNSTMNNNSTPIKNHNHENKITDIYPVSLSPHIYSVLIDLAEKTHQFVLANRLT</sequence>
<feature type="compositionally biased region" description="Low complexity" evidence="1">
    <location>
        <begin position="826"/>
        <end position="849"/>
    </location>
</feature>
<dbReference type="STRING" id="6184.A0A430Q9T6"/>
<gene>
    <name evidence="2" type="ORF">DC041_0003129</name>
</gene>
<dbReference type="SUPFAM" id="SSF50044">
    <property type="entry name" value="SH3-domain"/>
    <property type="match status" value="1"/>
</dbReference>
<feature type="region of interest" description="Disordered" evidence="1">
    <location>
        <begin position="826"/>
        <end position="850"/>
    </location>
</feature>
<evidence type="ECO:0000313" key="3">
    <source>
        <dbReference type="Proteomes" id="UP000290809"/>
    </source>
</evidence>
<dbReference type="Proteomes" id="UP000290809">
    <property type="component" value="Unassembled WGS sequence"/>
</dbReference>
<reference evidence="2 3" key="1">
    <citation type="journal article" date="2019" name="PLoS Pathog.">
        <title>Genome sequence of the bovine parasite Schistosoma bovis Tanzania.</title>
        <authorList>
            <person name="Oey H."/>
            <person name="Zakrzewski M."/>
            <person name="Gobert G."/>
            <person name="Gravermann K."/>
            <person name="Stoye J."/>
            <person name="Jones M."/>
            <person name="Mcmanus D."/>
            <person name="Krause L."/>
        </authorList>
    </citation>
    <scope>NUCLEOTIDE SEQUENCE [LARGE SCALE GENOMIC DNA]</scope>
    <source>
        <strain evidence="2 3">TAN1997</strain>
    </source>
</reference>
<dbReference type="InterPro" id="IPR036028">
    <property type="entry name" value="SH3-like_dom_sf"/>
</dbReference>
<dbReference type="SUPFAM" id="SSF55550">
    <property type="entry name" value="SH2 domain"/>
    <property type="match status" value="1"/>
</dbReference>
<protein>
    <recommendedName>
        <fullName evidence="4">SH3 domain-containing protein</fullName>
    </recommendedName>
</protein>
<comment type="caution">
    <text evidence="2">The sequence shown here is derived from an EMBL/GenBank/DDBJ whole genome shotgun (WGS) entry which is preliminary data.</text>
</comment>
<accession>A0A430Q9T6</accession>
<keyword evidence="3" id="KW-1185">Reference proteome</keyword>
<evidence type="ECO:0000313" key="2">
    <source>
        <dbReference type="EMBL" id="RTG84472.1"/>
    </source>
</evidence>
<organism evidence="2 3">
    <name type="scientific">Schistosoma bovis</name>
    <name type="common">Blood fluke</name>
    <dbReference type="NCBI Taxonomy" id="6184"/>
    <lineage>
        <taxon>Eukaryota</taxon>
        <taxon>Metazoa</taxon>
        <taxon>Spiralia</taxon>
        <taxon>Lophotrochozoa</taxon>
        <taxon>Platyhelminthes</taxon>
        <taxon>Trematoda</taxon>
        <taxon>Digenea</taxon>
        <taxon>Strigeidida</taxon>
        <taxon>Schistosomatoidea</taxon>
        <taxon>Schistosomatidae</taxon>
        <taxon>Schistosoma</taxon>
    </lineage>
</organism>
<evidence type="ECO:0000256" key="1">
    <source>
        <dbReference type="SAM" id="MobiDB-lite"/>
    </source>
</evidence>
<name>A0A430Q9T6_SCHBO</name>
<evidence type="ECO:0008006" key="4">
    <source>
        <dbReference type="Google" id="ProtNLM"/>
    </source>
</evidence>
<dbReference type="AlphaFoldDB" id="A0A430Q9T6"/>
<feature type="region of interest" description="Disordered" evidence="1">
    <location>
        <begin position="386"/>
        <end position="405"/>
    </location>
</feature>
<dbReference type="InterPro" id="IPR036860">
    <property type="entry name" value="SH2_dom_sf"/>
</dbReference>
<proteinExistence type="predicted"/>
<dbReference type="EMBL" id="QMKO01002171">
    <property type="protein sequence ID" value="RTG84472.1"/>
    <property type="molecule type" value="Genomic_DNA"/>
</dbReference>